<comment type="similarity">
    <text evidence="6">Belongs to the anti-CBASS protein Acb1 family.</text>
</comment>
<comment type="catalytic activity">
    <reaction evidence="4">
        <text>3',3',3'-cAAG + H2O = A[3'-5']pG[3'-5']pAp[3'] + H(+)</text>
        <dbReference type="Rhea" id="RHEA:72867"/>
        <dbReference type="ChEBI" id="CHEBI:15377"/>
        <dbReference type="ChEBI" id="CHEBI:15378"/>
        <dbReference type="ChEBI" id="CHEBI:143810"/>
        <dbReference type="ChEBI" id="CHEBI:192533"/>
    </reaction>
    <physiologicalReaction direction="left-to-right" evidence="4">
        <dbReference type="Rhea" id="RHEA:72868"/>
    </physiologicalReaction>
</comment>
<dbReference type="InterPro" id="IPR024459">
    <property type="entry name" value="Acb1-like_N"/>
</dbReference>
<accession>A0A5C6TTZ1</accession>
<dbReference type="EMBL" id="VOQQ01000001">
    <property type="protein sequence ID" value="TXC63689.1"/>
    <property type="molecule type" value="Genomic_DNA"/>
</dbReference>
<evidence type="ECO:0000313" key="11">
    <source>
        <dbReference type="EMBL" id="TXC63689.1"/>
    </source>
</evidence>
<keyword evidence="1" id="KW-0378">Hydrolase</keyword>
<dbReference type="RefSeq" id="WP_147043095.1">
    <property type="nucleotide sequence ID" value="NZ_BAABIR010000004.1"/>
</dbReference>
<evidence type="ECO:0000256" key="3">
    <source>
        <dbReference type="ARBA" id="ARBA00034240"/>
    </source>
</evidence>
<comment type="catalytic activity">
    <reaction evidence="3">
        <text>3',3',3'-c-tri-AMP + H2O = A[3'-5']pA[3'-5']pAp[3'] + H(+)</text>
        <dbReference type="Rhea" id="RHEA:72859"/>
        <dbReference type="ChEBI" id="CHEBI:15377"/>
        <dbReference type="ChEBI" id="CHEBI:15378"/>
        <dbReference type="ChEBI" id="CHEBI:192523"/>
        <dbReference type="ChEBI" id="CHEBI:192530"/>
    </reaction>
    <physiologicalReaction direction="left-to-right" evidence="3">
        <dbReference type="Rhea" id="RHEA:72860"/>
    </physiologicalReaction>
</comment>
<dbReference type="AlphaFoldDB" id="A0A5C6TTZ1"/>
<feature type="domain" description="Anti-CBASS protein Acb1-like C-terminal" evidence="10">
    <location>
        <begin position="464"/>
        <end position="601"/>
    </location>
</feature>
<proteinExistence type="inferred from homology"/>
<dbReference type="Pfam" id="PF23474">
    <property type="entry name" value="Acb1"/>
    <property type="match status" value="1"/>
</dbReference>
<comment type="catalytic activity">
    <reaction evidence="5">
        <text>3',3'-cGAMP + H2O = G[3'-5']pAp[3'] + H(+)</text>
        <dbReference type="Rhea" id="RHEA:72831"/>
        <dbReference type="ChEBI" id="CHEBI:15377"/>
        <dbReference type="ChEBI" id="CHEBI:15378"/>
        <dbReference type="ChEBI" id="CHEBI:71501"/>
        <dbReference type="ChEBI" id="CHEBI:192497"/>
    </reaction>
    <physiologicalReaction direction="left-to-right" evidence="5">
        <dbReference type="Rhea" id="RHEA:72832"/>
    </physiologicalReaction>
</comment>
<comment type="catalytic activity">
    <reaction evidence="2">
        <text>3',3',3'-cAAG + H2O = G[3'-5']pA[3'-5']pAp[3'] + H(+)</text>
        <dbReference type="Rhea" id="RHEA:72863"/>
        <dbReference type="ChEBI" id="CHEBI:15377"/>
        <dbReference type="ChEBI" id="CHEBI:15378"/>
        <dbReference type="ChEBI" id="CHEBI:143810"/>
        <dbReference type="ChEBI" id="CHEBI:192532"/>
    </reaction>
    <physiologicalReaction direction="left-to-right" evidence="2">
        <dbReference type="Rhea" id="RHEA:72864"/>
    </physiologicalReaction>
</comment>
<evidence type="ECO:0000256" key="6">
    <source>
        <dbReference type="ARBA" id="ARBA00034316"/>
    </source>
</evidence>
<dbReference type="InterPro" id="IPR056175">
    <property type="entry name" value="Acb1-like_C"/>
</dbReference>
<sequence>MAWITDSLRNALAALNPFARGGVDPCLPGVFSHQLALAAYMSSGMLRKVISIPADDRVREWRDWQAEKEQIEALEQEERRLGLASKVRFAELLRGIGGGALILIAEGDHSQPLLPERIAKGGLVAINVVSRWQIQGEDWVQDLADPDYGKPRMWRISSGGTAQQRIHPSRVVCFRGDPIPDGAMVAQEEAFWGDSRLLRVFREVQRSDDTQAWFAALVKKAKLLRFGIPGLSGMDQDKIAARVAMIAQGESVLNATVYETATSTDGAGEKIDDYQVSWAGIPAVMDAFDQRIAAVSDIPFTRLTGRSPAGMNATGEHDMDNWNKVVVAGQKLETRPCLEQIDPFLIRSAGIDPAAVTWAFAPLDVPSEKETAETFKTTVDALVALNNTGAIPEEAFAKGVQNLIVEREYMPGLDQALADIPEDERYGIEPEPQADPEAVANMLASGAITQEQADGLVMDAAPRSLYVSRPVVNAAEIRAWAKAQGLPELQPDLHVTIVYSRTPMDWMRIDGEDWNQDRDGTIEIPPGGVRLVEPLGDRTAVLLFTSSRLSWRHEQIVRAGAEHGFDTYQPHISLLGTPVNLEGVEPYRGRIILGPEKFEEIRVSELSEAA</sequence>
<dbReference type="Proteomes" id="UP000321249">
    <property type="component" value="Unassembled WGS sequence"/>
</dbReference>
<evidence type="ECO:0000256" key="1">
    <source>
        <dbReference type="ARBA" id="ARBA00022801"/>
    </source>
</evidence>
<keyword evidence="12" id="KW-1185">Reference proteome</keyword>
<gene>
    <name evidence="11" type="ORF">FRZ32_08470</name>
</gene>
<dbReference type="Pfam" id="PF06381">
    <property type="entry name" value="Phage_portal_3"/>
    <property type="match status" value="1"/>
</dbReference>
<evidence type="ECO:0000256" key="5">
    <source>
        <dbReference type="ARBA" id="ARBA00034283"/>
    </source>
</evidence>
<comment type="caution">
    <text evidence="11">The sequence shown here is derived from an EMBL/GenBank/DDBJ whole genome shotgun (WGS) entry which is preliminary data.</text>
</comment>
<reference evidence="11 12" key="1">
    <citation type="journal article" date="2015" name="J. Microbiol.">
        <title>Sphingosinicella ginsenosidimutans sp. nov., with ginsenoside converting activity.</title>
        <authorList>
            <person name="Kim J.K."/>
            <person name="Kang M.S."/>
            <person name="Park S.C."/>
            <person name="Kim K.M."/>
            <person name="Choi K."/>
            <person name="Yoon M.H."/>
            <person name="Im W.T."/>
        </authorList>
    </citation>
    <scope>NUCLEOTIDE SEQUENCE [LARGE SCALE GENOMIC DNA]</scope>
    <source>
        <strain evidence="11 12">BS-11</strain>
    </source>
</reference>
<evidence type="ECO:0000256" key="2">
    <source>
        <dbReference type="ARBA" id="ARBA00034233"/>
    </source>
</evidence>
<organism evidence="11 12">
    <name type="scientific">Allosphingosinicella ginsenosidimutans</name>
    <dbReference type="NCBI Taxonomy" id="1176539"/>
    <lineage>
        <taxon>Bacteria</taxon>
        <taxon>Pseudomonadati</taxon>
        <taxon>Pseudomonadota</taxon>
        <taxon>Alphaproteobacteria</taxon>
        <taxon>Sphingomonadales</taxon>
        <taxon>Sphingomonadaceae</taxon>
        <taxon>Allosphingosinicella</taxon>
    </lineage>
</organism>
<name>A0A5C6TTZ1_9SPHN</name>
<dbReference type="OrthoDB" id="7491028at2"/>
<evidence type="ECO:0000259" key="9">
    <source>
        <dbReference type="Pfam" id="PF06381"/>
    </source>
</evidence>
<evidence type="ECO:0000256" key="7">
    <source>
        <dbReference type="ARBA" id="ARBA00034343"/>
    </source>
</evidence>
<evidence type="ECO:0000256" key="4">
    <source>
        <dbReference type="ARBA" id="ARBA00034244"/>
    </source>
</evidence>
<evidence type="ECO:0000256" key="8">
    <source>
        <dbReference type="ARBA" id="ARBA00048123"/>
    </source>
</evidence>
<feature type="domain" description="Anti-CBASS protein Acb1-like N-terminal" evidence="9">
    <location>
        <begin position="36"/>
        <end position="381"/>
    </location>
</feature>
<dbReference type="GO" id="GO:0016787">
    <property type="term" value="F:hydrolase activity"/>
    <property type="evidence" value="ECO:0007669"/>
    <property type="project" value="UniProtKB-KW"/>
</dbReference>
<evidence type="ECO:0000259" key="10">
    <source>
        <dbReference type="Pfam" id="PF23474"/>
    </source>
</evidence>
<evidence type="ECO:0000313" key="12">
    <source>
        <dbReference type="Proteomes" id="UP000321249"/>
    </source>
</evidence>
<protein>
    <recommendedName>
        <fullName evidence="7">Anti-CBASS protein Acb1</fullName>
    </recommendedName>
</protein>
<comment type="catalytic activity">
    <reaction evidence="8">
        <text>3',3'-cUAMP + H2O = U[3'-5']pAp[3'] + H(+)</text>
        <dbReference type="Rhea" id="RHEA:72835"/>
        <dbReference type="ChEBI" id="CHEBI:15377"/>
        <dbReference type="ChEBI" id="CHEBI:15378"/>
        <dbReference type="ChEBI" id="CHEBI:143809"/>
        <dbReference type="ChEBI" id="CHEBI:192498"/>
    </reaction>
    <physiologicalReaction direction="left-to-right" evidence="8">
        <dbReference type="Rhea" id="RHEA:72836"/>
    </physiologicalReaction>
</comment>